<organism evidence="1 2">
    <name type="scientific">Vagococcus elongatus</name>
    <dbReference type="NCBI Taxonomy" id="180344"/>
    <lineage>
        <taxon>Bacteria</taxon>
        <taxon>Bacillati</taxon>
        <taxon>Bacillota</taxon>
        <taxon>Bacilli</taxon>
        <taxon>Lactobacillales</taxon>
        <taxon>Enterococcaceae</taxon>
        <taxon>Vagococcus</taxon>
    </lineage>
</organism>
<gene>
    <name evidence="1" type="ORF">CBF29_06255</name>
</gene>
<dbReference type="OrthoDB" id="2318925at2"/>
<dbReference type="RefSeq" id="WP_126808568.1">
    <property type="nucleotide sequence ID" value="NZ_NGKA01000008.1"/>
</dbReference>
<evidence type="ECO:0000313" key="2">
    <source>
        <dbReference type="Proteomes" id="UP000287605"/>
    </source>
</evidence>
<accession>A0A430AVW3</accession>
<proteinExistence type="predicted"/>
<protein>
    <submittedName>
        <fullName evidence="1">Uncharacterized protein</fullName>
    </submittedName>
</protein>
<dbReference type="EMBL" id="NGKA01000008">
    <property type="protein sequence ID" value="RSU12197.1"/>
    <property type="molecule type" value="Genomic_DNA"/>
</dbReference>
<reference evidence="1 2" key="1">
    <citation type="submission" date="2017-05" db="EMBL/GenBank/DDBJ databases">
        <title>Vagococcus spp. assemblies.</title>
        <authorList>
            <person name="Gulvik C.A."/>
        </authorList>
    </citation>
    <scope>NUCLEOTIDE SEQUENCE [LARGE SCALE GENOMIC DNA]</scope>
    <source>
        <strain evidence="1 2">CCUG 51432</strain>
    </source>
</reference>
<evidence type="ECO:0000313" key="1">
    <source>
        <dbReference type="EMBL" id="RSU12197.1"/>
    </source>
</evidence>
<keyword evidence="2" id="KW-1185">Reference proteome</keyword>
<dbReference type="Proteomes" id="UP000287605">
    <property type="component" value="Unassembled WGS sequence"/>
</dbReference>
<dbReference type="AlphaFoldDB" id="A0A430AVW3"/>
<comment type="caution">
    <text evidence="1">The sequence shown here is derived from an EMBL/GenBank/DDBJ whole genome shotgun (WGS) entry which is preliminary data.</text>
</comment>
<name>A0A430AVW3_9ENTE</name>
<sequence length="220" mass="25247">MAGIYRSDGKKWHETTDVFRSDGKRWIKAEVMRSNGKGFSKISEQRYVKTFECTWSQSYGGSGTQKPNWLGGNTICHQGRYGAPYTAEYDWGIQKSMIGFDHAAIRRELAGARIEKVEVYLRNEHFWYFAGGYSVLGYHNSASRPNTFQYTKNQVRKDYYKGRGEAKWLVMPNELGNLLRDNKAKGLILYAPTTILDYYGYFYGAGGGSSRPKIRITYVK</sequence>